<feature type="region of interest" description="Disordered" evidence="1">
    <location>
        <begin position="1"/>
        <end position="20"/>
    </location>
</feature>
<dbReference type="AlphaFoldDB" id="A0A8J7KNR1"/>
<dbReference type="RefSeq" id="WP_197007063.1">
    <property type="nucleotide sequence ID" value="NZ_BONS01000005.1"/>
</dbReference>
<comment type="caution">
    <text evidence="2">The sequence shown here is derived from an EMBL/GenBank/DDBJ whole genome shotgun (WGS) entry which is preliminary data.</text>
</comment>
<evidence type="ECO:0000256" key="1">
    <source>
        <dbReference type="SAM" id="MobiDB-lite"/>
    </source>
</evidence>
<organism evidence="2 3">
    <name type="scientific">Longispora fulva</name>
    <dbReference type="NCBI Taxonomy" id="619741"/>
    <lineage>
        <taxon>Bacteria</taxon>
        <taxon>Bacillati</taxon>
        <taxon>Actinomycetota</taxon>
        <taxon>Actinomycetes</taxon>
        <taxon>Micromonosporales</taxon>
        <taxon>Micromonosporaceae</taxon>
        <taxon>Longispora</taxon>
    </lineage>
</organism>
<gene>
    <name evidence="2" type="ORF">IW245_006720</name>
</gene>
<dbReference type="Gene3D" id="1.10.260.40">
    <property type="entry name" value="lambda repressor-like DNA-binding domains"/>
    <property type="match status" value="1"/>
</dbReference>
<dbReference type="Proteomes" id="UP000622552">
    <property type="component" value="Unassembled WGS sequence"/>
</dbReference>
<reference evidence="2" key="1">
    <citation type="submission" date="2020-11" db="EMBL/GenBank/DDBJ databases">
        <title>Sequencing the genomes of 1000 actinobacteria strains.</title>
        <authorList>
            <person name="Klenk H.-P."/>
        </authorList>
    </citation>
    <scope>NUCLEOTIDE SEQUENCE</scope>
    <source>
        <strain evidence="2">DSM 45356</strain>
    </source>
</reference>
<proteinExistence type="predicted"/>
<sequence>MTSPNGTAAEMPQDPARPTTPAEKLRVLMDQHARRHGTRVTANYVATQIRGQGGKISHTTISTILAGGTPTVASAEQLEDFFGVARGFLLYDLPPLDPKAPDKETALRTYAAAHPDQAVQVEILLEMRRLGIERIGARGASSTREGYEAFLKVLQGMSKLDPSDTETVLRVVDGLGKAAERRPPE</sequence>
<dbReference type="EMBL" id="JADOUF010000001">
    <property type="protein sequence ID" value="MBG6140526.1"/>
    <property type="molecule type" value="Genomic_DNA"/>
</dbReference>
<keyword evidence="3" id="KW-1185">Reference proteome</keyword>
<evidence type="ECO:0000313" key="3">
    <source>
        <dbReference type="Proteomes" id="UP000622552"/>
    </source>
</evidence>
<dbReference type="GO" id="GO:0003677">
    <property type="term" value="F:DNA binding"/>
    <property type="evidence" value="ECO:0007669"/>
    <property type="project" value="InterPro"/>
</dbReference>
<dbReference type="InterPro" id="IPR010982">
    <property type="entry name" value="Lambda_DNA-bd_dom_sf"/>
</dbReference>
<protein>
    <submittedName>
        <fullName evidence="2">Uncharacterized protein</fullName>
    </submittedName>
</protein>
<accession>A0A8J7KNR1</accession>
<name>A0A8J7KNR1_9ACTN</name>
<evidence type="ECO:0000313" key="2">
    <source>
        <dbReference type="EMBL" id="MBG6140526.1"/>
    </source>
</evidence>